<evidence type="ECO:0000256" key="7">
    <source>
        <dbReference type="ARBA" id="ARBA00023033"/>
    </source>
</evidence>
<dbReference type="Proteomes" id="UP001281410">
    <property type="component" value="Unassembled WGS sequence"/>
</dbReference>
<dbReference type="PANTHER" id="PTHR47955:SF19">
    <property type="entry name" value="CYTOCHROME P450 71A9-LIKE ISOFORM X1"/>
    <property type="match status" value="1"/>
</dbReference>
<dbReference type="GO" id="GO:0004497">
    <property type="term" value="F:monooxygenase activity"/>
    <property type="evidence" value="ECO:0007669"/>
    <property type="project" value="UniProtKB-KW"/>
</dbReference>
<keyword evidence="7 9" id="KW-0503">Monooxygenase</keyword>
<keyword evidence="10" id="KW-1133">Transmembrane helix</keyword>
<evidence type="ECO:0000313" key="12">
    <source>
        <dbReference type="Proteomes" id="UP001281410"/>
    </source>
</evidence>
<dbReference type="CDD" id="cd11072">
    <property type="entry name" value="CYP71-like"/>
    <property type="match status" value="1"/>
</dbReference>
<feature type="transmembrane region" description="Helical" evidence="10">
    <location>
        <begin position="302"/>
        <end position="323"/>
    </location>
</feature>
<reference evidence="11" key="1">
    <citation type="journal article" date="2023" name="Plant J.">
        <title>Genome sequences and population genomics provide insights into the demographic history, inbreeding, and mutation load of two 'living fossil' tree species of Dipteronia.</title>
        <authorList>
            <person name="Feng Y."/>
            <person name="Comes H.P."/>
            <person name="Chen J."/>
            <person name="Zhu S."/>
            <person name="Lu R."/>
            <person name="Zhang X."/>
            <person name="Li P."/>
            <person name="Qiu J."/>
            <person name="Olsen K.M."/>
            <person name="Qiu Y."/>
        </authorList>
    </citation>
    <scope>NUCLEOTIDE SEQUENCE</scope>
    <source>
        <strain evidence="11">NBL</strain>
    </source>
</reference>
<evidence type="ECO:0000256" key="9">
    <source>
        <dbReference type="RuleBase" id="RU000461"/>
    </source>
</evidence>
<keyword evidence="10" id="KW-0812">Transmembrane</keyword>
<dbReference type="Pfam" id="PF00067">
    <property type="entry name" value="p450"/>
    <property type="match status" value="1"/>
</dbReference>
<dbReference type="Gene3D" id="1.10.630.10">
    <property type="entry name" value="Cytochrome P450"/>
    <property type="match status" value="1"/>
</dbReference>
<evidence type="ECO:0000313" key="11">
    <source>
        <dbReference type="EMBL" id="KAK3223489.1"/>
    </source>
</evidence>
<gene>
    <name evidence="11" type="ORF">Dsin_010514</name>
</gene>
<evidence type="ECO:0000256" key="8">
    <source>
        <dbReference type="PIRSR" id="PIRSR602401-1"/>
    </source>
</evidence>
<dbReference type="PRINTS" id="PR00385">
    <property type="entry name" value="P450"/>
</dbReference>
<name>A0AAE0ATU9_9ROSI</name>
<dbReference type="SUPFAM" id="SSF48264">
    <property type="entry name" value="Cytochrome P450"/>
    <property type="match status" value="1"/>
</dbReference>
<keyword evidence="4 8" id="KW-0479">Metal-binding</keyword>
<evidence type="ECO:0000256" key="2">
    <source>
        <dbReference type="ARBA" id="ARBA00010617"/>
    </source>
</evidence>
<sequence length="509" mass="57929">MASYNLPIWLLLLLIPLLFFLKKIMNLKGLKLQLPPSPPQLPIIGNLHQLGPLPHQSFMKLSQKYGPVMLLKFGRIPFVIISSAEAAREVLKVHDLDSCSRAQLTGSRKLTHNYLDIAFAPYGEYWRQIRKITVLELFSLKRVQSFRFIREGEVASLMNTISQSASSASTPVDLSEKIFAFTGSIVFRMSFGQNFRGSNLGNQNFEKLVHATESIGGGFTTEECFPYVGWIIDRLNGYHAKLEKVFHELNNFFEKAIDDHLKPERMTIDQDQEDIIDVMLKLVKDQAKSDQAWLTKDNIKAVLLNIFLGGVDTSAITVVWAMAELARNPRLMKKAQDEIRNCIGMKGRVTEDDIDQLPYLKMIIKETLRLHPPAPLLLARETISYFKVDGYDINPKTLIQVNVWAIGRDPKYWKNPEEFYPERFVDNSIDYKGQNFEFLPFGSGRRICPGMNMGLITSELALANLLYCFDWKLPNGMKVEDINMEEAAGVSLTLSKKTALDLVPVNYLQ</sequence>
<dbReference type="PROSITE" id="PS00086">
    <property type="entry name" value="CYTOCHROME_P450"/>
    <property type="match status" value="1"/>
</dbReference>
<keyword evidence="5 9" id="KW-0560">Oxidoreductase</keyword>
<feature type="transmembrane region" description="Helical" evidence="10">
    <location>
        <begin position="6"/>
        <end position="25"/>
    </location>
</feature>
<evidence type="ECO:0000256" key="6">
    <source>
        <dbReference type="ARBA" id="ARBA00023004"/>
    </source>
</evidence>
<evidence type="ECO:0000256" key="3">
    <source>
        <dbReference type="ARBA" id="ARBA00022617"/>
    </source>
</evidence>
<dbReference type="PANTHER" id="PTHR47955">
    <property type="entry name" value="CYTOCHROME P450 FAMILY 71 PROTEIN"/>
    <property type="match status" value="1"/>
</dbReference>
<dbReference type="InterPro" id="IPR002401">
    <property type="entry name" value="Cyt_P450_E_grp-I"/>
</dbReference>
<comment type="similarity">
    <text evidence="2 9">Belongs to the cytochrome P450 family.</text>
</comment>
<dbReference type="InterPro" id="IPR036396">
    <property type="entry name" value="Cyt_P450_sf"/>
</dbReference>
<dbReference type="InterPro" id="IPR017972">
    <property type="entry name" value="Cyt_P450_CS"/>
</dbReference>
<evidence type="ECO:0000256" key="1">
    <source>
        <dbReference type="ARBA" id="ARBA00001971"/>
    </source>
</evidence>
<accession>A0AAE0ATU9</accession>
<evidence type="ECO:0008006" key="13">
    <source>
        <dbReference type="Google" id="ProtNLM"/>
    </source>
</evidence>
<feature type="binding site" description="axial binding residue" evidence="8">
    <location>
        <position position="448"/>
    </location>
    <ligand>
        <name>heme</name>
        <dbReference type="ChEBI" id="CHEBI:30413"/>
    </ligand>
    <ligandPart>
        <name>Fe</name>
        <dbReference type="ChEBI" id="CHEBI:18248"/>
    </ligandPart>
</feature>
<dbReference type="GO" id="GO:0020037">
    <property type="term" value="F:heme binding"/>
    <property type="evidence" value="ECO:0007669"/>
    <property type="project" value="InterPro"/>
</dbReference>
<evidence type="ECO:0000256" key="4">
    <source>
        <dbReference type="ARBA" id="ARBA00022723"/>
    </source>
</evidence>
<dbReference type="EMBL" id="JANJYJ010000003">
    <property type="protein sequence ID" value="KAK3223489.1"/>
    <property type="molecule type" value="Genomic_DNA"/>
</dbReference>
<comment type="caution">
    <text evidence="11">The sequence shown here is derived from an EMBL/GenBank/DDBJ whole genome shotgun (WGS) entry which is preliminary data.</text>
</comment>
<keyword evidence="10" id="KW-0472">Membrane</keyword>
<dbReference type="FunFam" id="1.10.630.10:FF:000011">
    <property type="entry name" value="Cytochrome P450 83B1"/>
    <property type="match status" value="1"/>
</dbReference>
<protein>
    <recommendedName>
        <fullName evidence="13">Cytochrome P450</fullName>
    </recommendedName>
</protein>
<keyword evidence="6 8" id="KW-0408">Iron</keyword>
<proteinExistence type="inferred from homology"/>
<keyword evidence="3 8" id="KW-0349">Heme</keyword>
<dbReference type="GO" id="GO:0016705">
    <property type="term" value="F:oxidoreductase activity, acting on paired donors, with incorporation or reduction of molecular oxygen"/>
    <property type="evidence" value="ECO:0007669"/>
    <property type="project" value="InterPro"/>
</dbReference>
<evidence type="ECO:0000256" key="5">
    <source>
        <dbReference type="ARBA" id="ARBA00023002"/>
    </source>
</evidence>
<dbReference type="GO" id="GO:0005506">
    <property type="term" value="F:iron ion binding"/>
    <property type="evidence" value="ECO:0007669"/>
    <property type="project" value="InterPro"/>
</dbReference>
<dbReference type="InterPro" id="IPR001128">
    <property type="entry name" value="Cyt_P450"/>
</dbReference>
<evidence type="ECO:0000256" key="10">
    <source>
        <dbReference type="SAM" id="Phobius"/>
    </source>
</evidence>
<dbReference type="PRINTS" id="PR00463">
    <property type="entry name" value="EP450I"/>
</dbReference>
<organism evidence="11 12">
    <name type="scientific">Dipteronia sinensis</name>
    <dbReference type="NCBI Taxonomy" id="43782"/>
    <lineage>
        <taxon>Eukaryota</taxon>
        <taxon>Viridiplantae</taxon>
        <taxon>Streptophyta</taxon>
        <taxon>Embryophyta</taxon>
        <taxon>Tracheophyta</taxon>
        <taxon>Spermatophyta</taxon>
        <taxon>Magnoliopsida</taxon>
        <taxon>eudicotyledons</taxon>
        <taxon>Gunneridae</taxon>
        <taxon>Pentapetalae</taxon>
        <taxon>rosids</taxon>
        <taxon>malvids</taxon>
        <taxon>Sapindales</taxon>
        <taxon>Sapindaceae</taxon>
        <taxon>Hippocastanoideae</taxon>
        <taxon>Acereae</taxon>
        <taxon>Dipteronia</taxon>
    </lineage>
</organism>
<dbReference type="AlphaFoldDB" id="A0AAE0ATU9"/>
<comment type="cofactor">
    <cofactor evidence="1 8">
        <name>heme</name>
        <dbReference type="ChEBI" id="CHEBI:30413"/>
    </cofactor>
</comment>
<keyword evidence="12" id="KW-1185">Reference proteome</keyword>